<dbReference type="Proteomes" id="UP000182624">
    <property type="component" value="Unassembled WGS sequence"/>
</dbReference>
<protein>
    <recommendedName>
        <fullName evidence="3">RND related barrel-sandwich hybrid domain-containing protein</fullName>
    </recommendedName>
</protein>
<feature type="compositionally biased region" description="Low complexity" evidence="1">
    <location>
        <begin position="512"/>
        <end position="523"/>
    </location>
</feature>
<reference evidence="5" key="1">
    <citation type="submission" date="2016-10" db="EMBL/GenBank/DDBJ databases">
        <authorList>
            <person name="Varghese N."/>
            <person name="Submissions S."/>
        </authorList>
    </citation>
    <scope>NUCLEOTIDE SEQUENCE [LARGE SCALE GENOMIC DNA]</scope>
    <source>
        <strain evidence="5">P18</strain>
    </source>
</reference>
<keyword evidence="2" id="KW-1133">Transmembrane helix</keyword>
<organism evidence="4 5">
    <name type="scientific">Butyrivibrio proteoclasticus</name>
    <dbReference type="NCBI Taxonomy" id="43305"/>
    <lineage>
        <taxon>Bacteria</taxon>
        <taxon>Bacillati</taxon>
        <taxon>Bacillota</taxon>
        <taxon>Clostridia</taxon>
        <taxon>Lachnospirales</taxon>
        <taxon>Lachnospiraceae</taxon>
        <taxon>Butyrivibrio</taxon>
    </lineage>
</organism>
<dbReference type="AlphaFoldDB" id="A0A1I5U8H4"/>
<dbReference type="EMBL" id="FOXO01000011">
    <property type="protein sequence ID" value="SFP90926.1"/>
    <property type="molecule type" value="Genomic_DNA"/>
</dbReference>
<feature type="compositionally biased region" description="Polar residues" evidence="1">
    <location>
        <begin position="524"/>
        <end position="538"/>
    </location>
</feature>
<evidence type="ECO:0000256" key="1">
    <source>
        <dbReference type="SAM" id="MobiDB-lite"/>
    </source>
</evidence>
<evidence type="ECO:0000259" key="3">
    <source>
        <dbReference type="Pfam" id="PF26018"/>
    </source>
</evidence>
<evidence type="ECO:0000313" key="4">
    <source>
        <dbReference type="EMBL" id="SFP90926.1"/>
    </source>
</evidence>
<feature type="compositionally biased region" description="Acidic residues" evidence="1">
    <location>
        <begin position="468"/>
        <end position="478"/>
    </location>
</feature>
<accession>A0A1I5U8H4</accession>
<proteinExistence type="predicted"/>
<keyword evidence="2" id="KW-0812">Transmembrane</keyword>
<feature type="domain" description="RND related barrel-sandwich hybrid" evidence="3">
    <location>
        <begin position="69"/>
        <end position="238"/>
    </location>
</feature>
<feature type="compositionally biased region" description="Low complexity" evidence="1">
    <location>
        <begin position="479"/>
        <end position="491"/>
    </location>
</feature>
<keyword evidence="5" id="KW-1185">Reference proteome</keyword>
<dbReference type="RefSeq" id="WP_177201628.1">
    <property type="nucleotide sequence ID" value="NZ_FOXO01000011.1"/>
</dbReference>
<gene>
    <name evidence="4" type="ORF">SAMN04487928_111101</name>
</gene>
<keyword evidence="2" id="KW-0472">Membrane</keyword>
<evidence type="ECO:0000256" key="2">
    <source>
        <dbReference type="SAM" id="Phobius"/>
    </source>
</evidence>
<dbReference type="Pfam" id="PF26018">
    <property type="entry name" value="BSH_RND_rel"/>
    <property type="match status" value="1"/>
</dbReference>
<feature type="transmembrane region" description="Helical" evidence="2">
    <location>
        <begin position="20"/>
        <end position="40"/>
    </location>
</feature>
<sequence>MAKRNSRVTKYPGNINNINIGMIFFSVMAIYIIISVVTYMRRDHMVGYQVKEGALSTNNIYDAVAIRTEKVITSDNAGYVNYFATEGGRVAVGNLVYTVDESGQLLEYLKSQGSEEVALGDEDLSELRSQIVNFDSSFDPQNFYTVYDFKVSIDGTVQKLSNSSILQNIQSLNSNRGTLSSIVYKNAPDTGIVVYSIDGYEDLTLETMTLDKLDQKKYEKTQLINNTLVKPGDPVYKLCTSEEWSIIINEQDPERLQEFEDLEYIKVRFIKNQDESWGKVTTYTNVDGESFVQLTFTNSMITFCRDRFLNVELITEDETGLKIPNSSIVNKSFFLIPKAYLINNNDNTSGVLREKYDEQGNATTEFVTLAVYNETDTEYYIDTDTLRAGDTLIKPDSNERYTVSKTDTLIGVYNINKGYADFRQVKILYQNDEYAIVRSNTMYGLNVYDYIVLDSSTVDENAGKADVDTEATVEENSDNNESSSDGSLDLDGSGDDASTEFSSETLVEDVQESSSESSSTESSKGASDNSSEAVSDGM</sequence>
<evidence type="ECO:0000313" key="5">
    <source>
        <dbReference type="Proteomes" id="UP000182624"/>
    </source>
</evidence>
<feature type="region of interest" description="Disordered" evidence="1">
    <location>
        <begin position="463"/>
        <end position="538"/>
    </location>
</feature>
<dbReference type="InterPro" id="IPR058709">
    <property type="entry name" value="BSH_RND-rel"/>
</dbReference>
<name>A0A1I5U8H4_9FIRM</name>